<dbReference type="PANTHER" id="PTHR43163">
    <property type="entry name" value="DIPEPTIDE TRANSPORT SYSTEM PERMEASE PROTEIN DPPB-RELATED"/>
    <property type="match status" value="1"/>
</dbReference>
<keyword evidence="5 7" id="KW-1133">Transmembrane helix</keyword>
<feature type="transmembrane region" description="Helical" evidence="7">
    <location>
        <begin position="132"/>
        <end position="162"/>
    </location>
</feature>
<evidence type="ECO:0000256" key="5">
    <source>
        <dbReference type="ARBA" id="ARBA00022989"/>
    </source>
</evidence>
<dbReference type="InterPro" id="IPR035906">
    <property type="entry name" value="MetI-like_sf"/>
</dbReference>
<dbReference type="Pfam" id="PF00528">
    <property type="entry name" value="BPD_transp_1"/>
    <property type="match status" value="1"/>
</dbReference>
<evidence type="ECO:0000256" key="3">
    <source>
        <dbReference type="ARBA" id="ARBA00022475"/>
    </source>
</evidence>
<dbReference type="OrthoDB" id="9773221at2"/>
<evidence type="ECO:0000256" key="7">
    <source>
        <dbReference type="RuleBase" id="RU363032"/>
    </source>
</evidence>
<proteinExistence type="inferred from homology"/>
<organism evidence="9 10">
    <name type="scientific">Maledivibacter halophilus</name>
    <dbReference type="NCBI Taxonomy" id="36842"/>
    <lineage>
        <taxon>Bacteria</taxon>
        <taxon>Bacillati</taxon>
        <taxon>Bacillota</taxon>
        <taxon>Clostridia</taxon>
        <taxon>Peptostreptococcales</taxon>
        <taxon>Caminicellaceae</taxon>
        <taxon>Maledivibacter</taxon>
    </lineage>
</organism>
<feature type="transmembrane region" description="Helical" evidence="7">
    <location>
        <begin position="279"/>
        <end position="300"/>
    </location>
</feature>
<dbReference type="RefSeq" id="WP_079488654.1">
    <property type="nucleotide sequence ID" value="NZ_FUZT01000001.1"/>
</dbReference>
<sequence length="321" mass="35775">MYRYIFRRLLMMIPVLLGVLFIIFVIIEITPGDPAQIMLGESARQEDVLKLREELGLNEPFIARFFGYVKGIVTELDLGISYNTKRPVTEEILKRFPTTALLAALSAVISMFLGIFLGVISATKQYTTFDNLATGIALFGVSIPNFWQGLMSIIIFSIWLGWFPASGSYGPEYWVLPALTLGTSSTATIMRITRSSMLEVIRQDYIRTARAKGQNERVVIMKHALINALIPVITVGGLQFGVLLGGSVLVESVFAIPGLGKYMIDAIKQRDFPVVQGGVLFLAIAFSFVNLLIDILYSLIDPRIKAMYKVNKKKKKEVAYE</sequence>
<keyword evidence="6 7" id="KW-0472">Membrane</keyword>
<comment type="similarity">
    <text evidence="7">Belongs to the binding-protein-dependent transport system permease family.</text>
</comment>
<dbReference type="CDD" id="cd06261">
    <property type="entry name" value="TM_PBP2"/>
    <property type="match status" value="1"/>
</dbReference>
<feature type="domain" description="ABC transmembrane type-1" evidence="8">
    <location>
        <begin position="96"/>
        <end position="297"/>
    </location>
</feature>
<comment type="subcellular location">
    <subcellularLocation>
        <location evidence="1 7">Cell membrane</location>
        <topology evidence="1 7">Multi-pass membrane protein</topology>
    </subcellularLocation>
</comment>
<dbReference type="GO" id="GO:0005886">
    <property type="term" value="C:plasma membrane"/>
    <property type="evidence" value="ECO:0007669"/>
    <property type="project" value="UniProtKB-SubCell"/>
</dbReference>
<evidence type="ECO:0000256" key="6">
    <source>
        <dbReference type="ARBA" id="ARBA00023136"/>
    </source>
</evidence>
<feature type="transmembrane region" description="Helical" evidence="7">
    <location>
        <begin position="224"/>
        <end position="250"/>
    </location>
</feature>
<keyword evidence="3" id="KW-1003">Cell membrane</keyword>
<evidence type="ECO:0000259" key="8">
    <source>
        <dbReference type="PROSITE" id="PS50928"/>
    </source>
</evidence>
<dbReference type="InterPro" id="IPR000515">
    <property type="entry name" value="MetI-like"/>
</dbReference>
<dbReference type="SUPFAM" id="SSF161098">
    <property type="entry name" value="MetI-like"/>
    <property type="match status" value="1"/>
</dbReference>
<accession>A0A1T5IC16</accession>
<dbReference type="Pfam" id="PF19300">
    <property type="entry name" value="BPD_transp_1_N"/>
    <property type="match status" value="1"/>
</dbReference>
<keyword evidence="2 7" id="KW-0813">Transport</keyword>
<evidence type="ECO:0000256" key="4">
    <source>
        <dbReference type="ARBA" id="ARBA00022692"/>
    </source>
</evidence>
<evidence type="ECO:0000313" key="10">
    <source>
        <dbReference type="Proteomes" id="UP000190285"/>
    </source>
</evidence>
<dbReference type="Proteomes" id="UP000190285">
    <property type="component" value="Unassembled WGS sequence"/>
</dbReference>
<dbReference type="AlphaFoldDB" id="A0A1T5IC16"/>
<dbReference type="GO" id="GO:0055085">
    <property type="term" value="P:transmembrane transport"/>
    <property type="evidence" value="ECO:0007669"/>
    <property type="project" value="InterPro"/>
</dbReference>
<gene>
    <name evidence="9" type="ORF">SAMN02194393_00182</name>
</gene>
<evidence type="ECO:0000313" key="9">
    <source>
        <dbReference type="EMBL" id="SKC36687.1"/>
    </source>
</evidence>
<dbReference type="STRING" id="36842.SAMN02194393_00182"/>
<keyword evidence="10" id="KW-1185">Reference proteome</keyword>
<dbReference type="PANTHER" id="PTHR43163:SF6">
    <property type="entry name" value="DIPEPTIDE TRANSPORT SYSTEM PERMEASE PROTEIN DPPB-RELATED"/>
    <property type="match status" value="1"/>
</dbReference>
<dbReference type="EMBL" id="FUZT01000001">
    <property type="protein sequence ID" value="SKC36687.1"/>
    <property type="molecule type" value="Genomic_DNA"/>
</dbReference>
<feature type="transmembrane region" description="Helical" evidence="7">
    <location>
        <begin position="100"/>
        <end position="120"/>
    </location>
</feature>
<dbReference type="PROSITE" id="PS50928">
    <property type="entry name" value="ABC_TM1"/>
    <property type="match status" value="1"/>
</dbReference>
<feature type="transmembrane region" description="Helical" evidence="7">
    <location>
        <begin position="9"/>
        <end position="29"/>
    </location>
</feature>
<name>A0A1T5IC16_9FIRM</name>
<protein>
    <submittedName>
        <fullName evidence="9">Peptide/nickel transport system permease protein</fullName>
    </submittedName>
</protein>
<dbReference type="Gene3D" id="1.10.3720.10">
    <property type="entry name" value="MetI-like"/>
    <property type="match status" value="1"/>
</dbReference>
<reference evidence="9 10" key="1">
    <citation type="submission" date="2017-02" db="EMBL/GenBank/DDBJ databases">
        <authorList>
            <person name="Peterson S.W."/>
        </authorList>
    </citation>
    <scope>NUCLEOTIDE SEQUENCE [LARGE SCALE GENOMIC DNA]</scope>
    <source>
        <strain evidence="9 10">M1</strain>
    </source>
</reference>
<dbReference type="InterPro" id="IPR045621">
    <property type="entry name" value="BPD_transp_1_N"/>
</dbReference>
<feature type="transmembrane region" description="Helical" evidence="7">
    <location>
        <begin position="174"/>
        <end position="193"/>
    </location>
</feature>
<evidence type="ECO:0000256" key="1">
    <source>
        <dbReference type="ARBA" id="ARBA00004651"/>
    </source>
</evidence>
<evidence type="ECO:0000256" key="2">
    <source>
        <dbReference type="ARBA" id="ARBA00022448"/>
    </source>
</evidence>
<keyword evidence="4 7" id="KW-0812">Transmembrane</keyword>